<comment type="caution">
    <text evidence="2">The sequence shown here is derived from an EMBL/GenBank/DDBJ whole genome shotgun (WGS) entry which is preliminary data.</text>
</comment>
<proteinExistence type="predicted"/>
<dbReference type="Proteomes" id="UP001305647">
    <property type="component" value="Unassembled WGS sequence"/>
</dbReference>
<reference evidence="2" key="1">
    <citation type="journal article" date="2023" name="Mol. Phylogenet. Evol.">
        <title>Genome-scale phylogeny and comparative genomics of the fungal order Sordariales.</title>
        <authorList>
            <person name="Hensen N."/>
            <person name="Bonometti L."/>
            <person name="Westerberg I."/>
            <person name="Brannstrom I.O."/>
            <person name="Guillou S."/>
            <person name="Cros-Aarteil S."/>
            <person name="Calhoun S."/>
            <person name="Haridas S."/>
            <person name="Kuo A."/>
            <person name="Mondo S."/>
            <person name="Pangilinan J."/>
            <person name="Riley R."/>
            <person name="LaButti K."/>
            <person name="Andreopoulos B."/>
            <person name="Lipzen A."/>
            <person name="Chen C."/>
            <person name="Yan M."/>
            <person name="Daum C."/>
            <person name="Ng V."/>
            <person name="Clum A."/>
            <person name="Steindorff A."/>
            <person name="Ohm R.A."/>
            <person name="Martin F."/>
            <person name="Silar P."/>
            <person name="Natvig D.O."/>
            <person name="Lalanne C."/>
            <person name="Gautier V."/>
            <person name="Ament-Velasquez S.L."/>
            <person name="Kruys A."/>
            <person name="Hutchinson M.I."/>
            <person name="Powell A.J."/>
            <person name="Barry K."/>
            <person name="Miller A.N."/>
            <person name="Grigoriev I.V."/>
            <person name="Debuchy R."/>
            <person name="Gladieux P."/>
            <person name="Hiltunen Thoren M."/>
            <person name="Johannesson H."/>
        </authorList>
    </citation>
    <scope>NUCLEOTIDE SEQUENCE</scope>
    <source>
        <strain evidence="2">CBS 757.83</strain>
    </source>
</reference>
<gene>
    <name evidence="2" type="ORF">N658DRAFT_488413</name>
</gene>
<accession>A0AAN6PV62</accession>
<evidence type="ECO:0000256" key="1">
    <source>
        <dbReference type="SAM" id="MobiDB-lite"/>
    </source>
</evidence>
<organism evidence="2 3">
    <name type="scientific">Parathielavia hyrcaniae</name>
    <dbReference type="NCBI Taxonomy" id="113614"/>
    <lineage>
        <taxon>Eukaryota</taxon>
        <taxon>Fungi</taxon>
        <taxon>Dikarya</taxon>
        <taxon>Ascomycota</taxon>
        <taxon>Pezizomycotina</taxon>
        <taxon>Sordariomycetes</taxon>
        <taxon>Sordariomycetidae</taxon>
        <taxon>Sordariales</taxon>
        <taxon>Chaetomiaceae</taxon>
        <taxon>Parathielavia</taxon>
    </lineage>
</organism>
<dbReference type="AlphaFoldDB" id="A0AAN6PV62"/>
<evidence type="ECO:0000313" key="3">
    <source>
        <dbReference type="Proteomes" id="UP001305647"/>
    </source>
</evidence>
<sequence>MYPSVGVSTQLSLVAYAARRPWPHPPSEPIRLFARARRDELALSALVAADTSEASPGRGRPVGESALNPAAVGTNLCLLPARSRPRMIIAMGEGEGKEHDGTSRPGGPRARHPAPVTGRHSPDI</sequence>
<dbReference type="EMBL" id="MU863658">
    <property type="protein sequence ID" value="KAK4098535.1"/>
    <property type="molecule type" value="Genomic_DNA"/>
</dbReference>
<feature type="region of interest" description="Disordered" evidence="1">
    <location>
        <begin position="91"/>
        <end position="124"/>
    </location>
</feature>
<name>A0AAN6PV62_9PEZI</name>
<protein>
    <submittedName>
        <fullName evidence="2">Uncharacterized protein</fullName>
    </submittedName>
</protein>
<evidence type="ECO:0000313" key="2">
    <source>
        <dbReference type="EMBL" id="KAK4098535.1"/>
    </source>
</evidence>
<keyword evidence="3" id="KW-1185">Reference proteome</keyword>
<reference evidence="2" key="2">
    <citation type="submission" date="2023-05" db="EMBL/GenBank/DDBJ databases">
        <authorList>
            <consortium name="Lawrence Berkeley National Laboratory"/>
            <person name="Steindorff A."/>
            <person name="Hensen N."/>
            <person name="Bonometti L."/>
            <person name="Westerberg I."/>
            <person name="Brannstrom I.O."/>
            <person name="Guillou S."/>
            <person name="Cros-Aarteil S."/>
            <person name="Calhoun S."/>
            <person name="Haridas S."/>
            <person name="Kuo A."/>
            <person name="Mondo S."/>
            <person name="Pangilinan J."/>
            <person name="Riley R."/>
            <person name="Labutti K."/>
            <person name="Andreopoulos B."/>
            <person name="Lipzen A."/>
            <person name="Chen C."/>
            <person name="Yanf M."/>
            <person name="Daum C."/>
            <person name="Ng V."/>
            <person name="Clum A."/>
            <person name="Ohm R."/>
            <person name="Martin F."/>
            <person name="Silar P."/>
            <person name="Natvig D."/>
            <person name="Lalanne C."/>
            <person name="Gautier V."/>
            <person name="Ament-Velasquez S.L."/>
            <person name="Kruys A."/>
            <person name="Hutchinson M.I."/>
            <person name="Powell A.J."/>
            <person name="Barry K."/>
            <person name="Miller A.N."/>
            <person name="Grigoriev I.V."/>
            <person name="Debuchy R."/>
            <person name="Gladieux P."/>
            <person name="Thoren M.H."/>
            <person name="Johannesson H."/>
        </authorList>
    </citation>
    <scope>NUCLEOTIDE SEQUENCE</scope>
    <source>
        <strain evidence="2">CBS 757.83</strain>
    </source>
</reference>